<evidence type="ECO:0000256" key="2">
    <source>
        <dbReference type="ARBA" id="ARBA00022840"/>
    </source>
</evidence>
<accession>A0A494W745</accession>
<keyword evidence="1" id="KW-0547">Nucleotide-binding</keyword>
<dbReference type="InterPro" id="IPR011006">
    <property type="entry name" value="CheY-like_superfamily"/>
</dbReference>
<dbReference type="InterPro" id="IPR025944">
    <property type="entry name" value="Sigma_54_int_dom_CS"/>
</dbReference>
<dbReference type="InterPro" id="IPR003593">
    <property type="entry name" value="AAA+_ATPase"/>
</dbReference>
<dbReference type="SMART" id="SM00382">
    <property type="entry name" value="AAA"/>
    <property type="match status" value="1"/>
</dbReference>
<gene>
    <name evidence="9" type="ORF">HYN43_008725</name>
</gene>
<keyword evidence="5" id="KW-0804">Transcription</keyword>
<dbReference type="InterPro" id="IPR025662">
    <property type="entry name" value="Sigma_54_int_dom_ATP-bd_1"/>
</dbReference>
<evidence type="ECO:0000313" key="9">
    <source>
        <dbReference type="EMBL" id="AYL99378.1"/>
    </source>
</evidence>
<dbReference type="InterPro" id="IPR002078">
    <property type="entry name" value="Sigma_54_int"/>
</dbReference>
<evidence type="ECO:0000313" key="10">
    <source>
        <dbReference type="Proteomes" id="UP000270046"/>
    </source>
</evidence>
<dbReference type="InterPro" id="IPR009057">
    <property type="entry name" value="Homeodomain-like_sf"/>
</dbReference>
<dbReference type="FunFam" id="3.40.50.300:FF:000006">
    <property type="entry name" value="DNA-binding transcriptional regulator NtrC"/>
    <property type="match status" value="1"/>
</dbReference>
<keyword evidence="3" id="KW-0805">Transcription regulation</keyword>
<evidence type="ECO:0000259" key="7">
    <source>
        <dbReference type="PROSITE" id="PS50045"/>
    </source>
</evidence>
<dbReference type="CDD" id="cd00009">
    <property type="entry name" value="AAA"/>
    <property type="match status" value="1"/>
</dbReference>
<dbReference type="Gene3D" id="1.10.10.60">
    <property type="entry name" value="Homeodomain-like"/>
    <property type="match status" value="1"/>
</dbReference>
<dbReference type="Gene3D" id="3.40.50.300">
    <property type="entry name" value="P-loop containing nucleotide triphosphate hydrolases"/>
    <property type="match status" value="1"/>
</dbReference>
<dbReference type="PROSITE" id="PS50110">
    <property type="entry name" value="RESPONSE_REGULATORY"/>
    <property type="match status" value="1"/>
</dbReference>
<dbReference type="Pfam" id="PF00072">
    <property type="entry name" value="Response_reg"/>
    <property type="match status" value="1"/>
</dbReference>
<evidence type="ECO:0000256" key="6">
    <source>
        <dbReference type="PROSITE-ProRule" id="PRU00169"/>
    </source>
</evidence>
<evidence type="ECO:0000256" key="1">
    <source>
        <dbReference type="ARBA" id="ARBA00022741"/>
    </source>
</evidence>
<organism evidence="9 10">
    <name type="scientific">Mucilaginibacter celer</name>
    <dbReference type="NCBI Taxonomy" id="2305508"/>
    <lineage>
        <taxon>Bacteria</taxon>
        <taxon>Pseudomonadati</taxon>
        <taxon>Bacteroidota</taxon>
        <taxon>Sphingobacteriia</taxon>
        <taxon>Sphingobacteriales</taxon>
        <taxon>Sphingobacteriaceae</taxon>
        <taxon>Mucilaginibacter</taxon>
    </lineage>
</organism>
<dbReference type="SUPFAM" id="SSF52540">
    <property type="entry name" value="P-loop containing nucleoside triphosphate hydrolases"/>
    <property type="match status" value="1"/>
</dbReference>
<dbReference type="SUPFAM" id="SSF52172">
    <property type="entry name" value="CheY-like"/>
    <property type="match status" value="1"/>
</dbReference>
<dbReference type="Proteomes" id="UP000270046">
    <property type="component" value="Chromosome"/>
</dbReference>
<dbReference type="PANTHER" id="PTHR32071:SF117">
    <property type="entry name" value="PTS-DEPENDENT DIHYDROXYACETONE KINASE OPERON REGULATORY PROTEIN-RELATED"/>
    <property type="match status" value="1"/>
</dbReference>
<feature type="modified residue" description="4-aspartylphosphate" evidence="6">
    <location>
        <position position="54"/>
    </location>
</feature>
<dbReference type="PANTHER" id="PTHR32071">
    <property type="entry name" value="TRANSCRIPTIONAL REGULATORY PROTEIN"/>
    <property type="match status" value="1"/>
</dbReference>
<dbReference type="SUPFAM" id="SSF46689">
    <property type="entry name" value="Homeodomain-like"/>
    <property type="match status" value="1"/>
</dbReference>
<evidence type="ECO:0000256" key="5">
    <source>
        <dbReference type="ARBA" id="ARBA00023163"/>
    </source>
</evidence>
<dbReference type="InterPro" id="IPR025943">
    <property type="entry name" value="Sigma_54_int_dom_ATP-bd_2"/>
</dbReference>
<dbReference type="PROSITE" id="PS50045">
    <property type="entry name" value="SIGMA54_INTERACT_4"/>
    <property type="match status" value="1"/>
</dbReference>
<dbReference type="CDD" id="cd17534">
    <property type="entry name" value="REC_DC-like"/>
    <property type="match status" value="1"/>
</dbReference>
<dbReference type="PROSITE" id="PS00676">
    <property type="entry name" value="SIGMA54_INTERACT_2"/>
    <property type="match status" value="1"/>
</dbReference>
<dbReference type="RefSeq" id="WP_119411663.1">
    <property type="nucleotide sequence ID" value="NZ_CP032869.1"/>
</dbReference>
<dbReference type="SMART" id="SM00448">
    <property type="entry name" value="REC"/>
    <property type="match status" value="1"/>
</dbReference>
<keyword evidence="6" id="KW-0597">Phosphoprotein</keyword>
<dbReference type="InterPro" id="IPR001789">
    <property type="entry name" value="Sig_transdc_resp-reg_receiver"/>
</dbReference>
<evidence type="ECO:0000256" key="4">
    <source>
        <dbReference type="ARBA" id="ARBA00023125"/>
    </source>
</evidence>
<dbReference type="PROSITE" id="PS00675">
    <property type="entry name" value="SIGMA54_INTERACT_1"/>
    <property type="match status" value="1"/>
</dbReference>
<dbReference type="Gene3D" id="1.10.8.60">
    <property type="match status" value="1"/>
</dbReference>
<feature type="domain" description="Response regulatory" evidence="8">
    <location>
        <begin position="4"/>
        <end position="118"/>
    </location>
</feature>
<keyword evidence="4" id="KW-0238">DNA-binding</keyword>
<dbReference type="Gene3D" id="3.40.50.2300">
    <property type="match status" value="1"/>
</dbReference>
<dbReference type="GO" id="GO:0003677">
    <property type="term" value="F:DNA binding"/>
    <property type="evidence" value="ECO:0007669"/>
    <property type="project" value="UniProtKB-KW"/>
</dbReference>
<dbReference type="InterPro" id="IPR058031">
    <property type="entry name" value="AAA_lid_NorR"/>
</dbReference>
<dbReference type="Pfam" id="PF00158">
    <property type="entry name" value="Sigma54_activat"/>
    <property type="match status" value="1"/>
</dbReference>
<dbReference type="AlphaFoldDB" id="A0A494W745"/>
<keyword evidence="10" id="KW-1185">Reference proteome</keyword>
<proteinExistence type="predicted"/>
<reference evidence="9 10" key="1">
    <citation type="submission" date="2018-10" db="EMBL/GenBank/DDBJ databases">
        <title>Genome sequencing of Mucilaginibacter sp. HYN0043.</title>
        <authorList>
            <person name="Kim M."/>
            <person name="Yi H."/>
        </authorList>
    </citation>
    <scope>NUCLEOTIDE SEQUENCE [LARGE SCALE GENOMIC DNA]</scope>
    <source>
        <strain evidence="9 10">HYN0043</strain>
    </source>
</reference>
<evidence type="ECO:0000259" key="8">
    <source>
        <dbReference type="PROSITE" id="PS50110"/>
    </source>
</evidence>
<evidence type="ECO:0000256" key="3">
    <source>
        <dbReference type="ARBA" id="ARBA00023015"/>
    </source>
</evidence>
<dbReference type="GO" id="GO:0005524">
    <property type="term" value="F:ATP binding"/>
    <property type="evidence" value="ECO:0007669"/>
    <property type="project" value="UniProtKB-KW"/>
</dbReference>
<protein>
    <submittedName>
        <fullName evidence="9">Response regulator</fullName>
    </submittedName>
</protein>
<feature type="domain" description="Sigma-54 factor interaction" evidence="7">
    <location>
        <begin position="149"/>
        <end position="377"/>
    </location>
</feature>
<dbReference type="PROSITE" id="PS00688">
    <property type="entry name" value="SIGMA54_INTERACT_3"/>
    <property type="match status" value="1"/>
</dbReference>
<dbReference type="EMBL" id="CP032869">
    <property type="protein sequence ID" value="AYL99378.1"/>
    <property type="molecule type" value="Genomic_DNA"/>
</dbReference>
<dbReference type="KEGG" id="muh:HYN43_008725"/>
<keyword evidence="2" id="KW-0067">ATP-binding</keyword>
<dbReference type="GO" id="GO:0000160">
    <property type="term" value="P:phosphorelay signal transduction system"/>
    <property type="evidence" value="ECO:0007669"/>
    <property type="project" value="InterPro"/>
</dbReference>
<dbReference type="Pfam" id="PF25601">
    <property type="entry name" value="AAA_lid_14"/>
    <property type="match status" value="1"/>
</dbReference>
<dbReference type="OrthoDB" id="9767722at2"/>
<name>A0A494W745_9SPHI</name>
<dbReference type="GO" id="GO:0006355">
    <property type="term" value="P:regulation of DNA-templated transcription"/>
    <property type="evidence" value="ECO:0007669"/>
    <property type="project" value="InterPro"/>
</dbReference>
<dbReference type="InterPro" id="IPR027417">
    <property type="entry name" value="P-loop_NTPase"/>
</dbReference>
<sequence length="459" mass="51217">MKTKILIVEDQFIEANNMQGILERAGYKVTGIARSVPVALKAIEKEKPDMVMLDILLQGTLTGIDLAAQLRAMNIAFVYLSANSNKQILDAAKATKPYGFLVKPFRAKDVLVMLDVAWYLHSQAGEEVKNREAYLKSGEHAAAGDLKSIIGNSPVMLEILNNVKIVSQTDTAVLILGESGTGKELIAQGIHRLSNRKNKPLIVVNCGALPANLIESELFGHEKGSFTGAFNKRVGKFEQADGGTIFLDEIGELPLDLQVKFLRVLQEKEIERIGGNAKKVDVRIIAATNRNLEEEISAGRFRLDLYYRLNIFPILLPPLRERHNDILLLADYFLKKYADKQGKTITGFSDEVISIMRKYSWPGNVRELENMMERSVLLSMGTLINTLVLPKDKGAPIIDIEEDKVKTMEENERDHILATLAKCDWKVYGEGGAAELLNINVSTLNSRMKKLGIDKKRYH</sequence>